<dbReference type="EMBL" id="JABFYL010000005">
    <property type="protein sequence ID" value="NVN48739.1"/>
    <property type="molecule type" value="Genomic_DNA"/>
</dbReference>
<dbReference type="InterPro" id="IPR018060">
    <property type="entry name" value="HTH_AraC"/>
</dbReference>
<dbReference type="PROSITE" id="PS00041">
    <property type="entry name" value="HTH_ARAC_FAMILY_1"/>
    <property type="match status" value="1"/>
</dbReference>
<dbReference type="GO" id="GO:0003700">
    <property type="term" value="F:DNA-binding transcription factor activity"/>
    <property type="evidence" value="ECO:0007669"/>
    <property type="project" value="InterPro"/>
</dbReference>
<dbReference type="InterPro" id="IPR014710">
    <property type="entry name" value="RmlC-like_jellyroll"/>
</dbReference>
<organism evidence="5 6">
    <name type="scientific">Mycolicibacterium hippocampi</name>
    <dbReference type="NCBI Taxonomy" id="659824"/>
    <lineage>
        <taxon>Bacteria</taxon>
        <taxon>Bacillati</taxon>
        <taxon>Actinomycetota</taxon>
        <taxon>Actinomycetes</taxon>
        <taxon>Mycobacteriales</taxon>
        <taxon>Mycobacteriaceae</taxon>
        <taxon>Mycolicibacterium</taxon>
    </lineage>
</organism>
<dbReference type="InterPro" id="IPR011051">
    <property type="entry name" value="RmlC_Cupin_sf"/>
</dbReference>
<keyword evidence="3" id="KW-0804">Transcription</keyword>
<evidence type="ECO:0000313" key="6">
    <source>
        <dbReference type="Proteomes" id="UP000570517"/>
    </source>
</evidence>
<dbReference type="SMART" id="SM00342">
    <property type="entry name" value="HTH_ARAC"/>
    <property type="match status" value="1"/>
</dbReference>
<evidence type="ECO:0000256" key="1">
    <source>
        <dbReference type="ARBA" id="ARBA00023015"/>
    </source>
</evidence>
<dbReference type="Proteomes" id="UP000570517">
    <property type="component" value="Unassembled WGS sequence"/>
</dbReference>
<dbReference type="RefSeq" id="WP_178357172.1">
    <property type="nucleotide sequence ID" value="NZ_JABFYL010000005.1"/>
</dbReference>
<dbReference type="InterPro" id="IPR020449">
    <property type="entry name" value="Tscrpt_reg_AraC-type_HTH"/>
</dbReference>
<dbReference type="InterPro" id="IPR018062">
    <property type="entry name" value="HTH_AraC-typ_CS"/>
</dbReference>
<dbReference type="Pfam" id="PF02311">
    <property type="entry name" value="AraC_binding"/>
    <property type="match status" value="1"/>
</dbReference>
<evidence type="ECO:0000259" key="4">
    <source>
        <dbReference type="PROSITE" id="PS01124"/>
    </source>
</evidence>
<dbReference type="PRINTS" id="PR00032">
    <property type="entry name" value="HTHARAC"/>
</dbReference>
<evidence type="ECO:0000313" key="5">
    <source>
        <dbReference type="EMBL" id="NVN48739.1"/>
    </source>
</evidence>
<dbReference type="CDD" id="cd06124">
    <property type="entry name" value="cupin_NimR-like_N"/>
    <property type="match status" value="1"/>
</dbReference>
<dbReference type="PANTHER" id="PTHR11019">
    <property type="entry name" value="HTH-TYPE TRANSCRIPTIONAL REGULATOR NIMR"/>
    <property type="match status" value="1"/>
</dbReference>
<feature type="domain" description="HTH araC/xylS-type" evidence="4">
    <location>
        <begin position="183"/>
        <end position="280"/>
    </location>
</feature>
<dbReference type="Gene3D" id="1.10.10.60">
    <property type="entry name" value="Homeodomain-like"/>
    <property type="match status" value="1"/>
</dbReference>
<name>A0A850PE45_9MYCO</name>
<evidence type="ECO:0000256" key="3">
    <source>
        <dbReference type="ARBA" id="ARBA00023163"/>
    </source>
</evidence>
<keyword evidence="2" id="KW-0238">DNA-binding</keyword>
<dbReference type="GO" id="GO:0043565">
    <property type="term" value="F:sequence-specific DNA binding"/>
    <property type="evidence" value="ECO:0007669"/>
    <property type="project" value="InterPro"/>
</dbReference>
<dbReference type="Pfam" id="PF12833">
    <property type="entry name" value="HTH_18"/>
    <property type="match status" value="1"/>
</dbReference>
<dbReference type="SUPFAM" id="SSF46689">
    <property type="entry name" value="Homeodomain-like"/>
    <property type="match status" value="1"/>
</dbReference>
<protein>
    <submittedName>
        <fullName evidence="5">Transcriptional regulator, AraC family</fullName>
    </submittedName>
</protein>
<evidence type="ECO:0000256" key="2">
    <source>
        <dbReference type="ARBA" id="ARBA00023125"/>
    </source>
</evidence>
<dbReference type="AlphaFoldDB" id="A0A850PE45"/>
<sequence>MTASASSDKLLSESANLVSTPAQGHRRVIELRRGGCALGGSYLYEGDALITGWHSHEVHQIEYALHGVVEVETDSAHYLLPPQQAAWIPAGLEHQAVMNPDVKTVAVMFDRTLIAEGGDRARILAVSPLIREMMIYALRWPIERAHGDELSDGFFRTLAALVCEALEHEAPLSLPTSAHPIVAAAMDYTKQHLDTVSCEQVSRAVSVSERTLRRLFAEQLGLSWRTYLLHARMLRAMALLAAPRQSVQETATAVGFDSISSFTRAFAQFCGETPSAYRRRVAGQPD</sequence>
<dbReference type="InterPro" id="IPR009057">
    <property type="entry name" value="Homeodomain-like_sf"/>
</dbReference>
<proteinExistence type="predicted"/>
<dbReference type="PANTHER" id="PTHR11019:SF199">
    <property type="entry name" value="HTH-TYPE TRANSCRIPTIONAL REGULATOR NIMR"/>
    <property type="match status" value="1"/>
</dbReference>
<comment type="caution">
    <text evidence="5">The sequence shown here is derived from an EMBL/GenBank/DDBJ whole genome shotgun (WGS) entry which is preliminary data.</text>
</comment>
<keyword evidence="1" id="KW-0805">Transcription regulation</keyword>
<dbReference type="InterPro" id="IPR003313">
    <property type="entry name" value="AraC-bd"/>
</dbReference>
<dbReference type="Gene3D" id="2.60.120.10">
    <property type="entry name" value="Jelly Rolls"/>
    <property type="match status" value="1"/>
</dbReference>
<reference evidence="5 6" key="1">
    <citation type="submission" date="2020-05" db="EMBL/GenBank/DDBJ databases">
        <title>Draft genome sequence of Mycobacterium hippocampi DL, isolated from European seabass, Dicentrarchus labrax, reared in fish farms.</title>
        <authorList>
            <person name="Stathopoulou P."/>
            <person name="Asimakis E."/>
            <person name="Tzokas K."/>
            <person name="Batargias C."/>
            <person name="Tsiamis G."/>
        </authorList>
    </citation>
    <scope>NUCLEOTIDE SEQUENCE [LARGE SCALE GENOMIC DNA]</scope>
    <source>
        <strain evidence="5 6">DL</strain>
    </source>
</reference>
<dbReference type="PROSITE" id="PS01124">
    <property type="entry name" value="HTH_ARAC_FAMILY_2"/>
    <property type="match status" value="1"/>
</dbReference>
<gene>
    <name evidence="5" type="ORF">HLY00_4899</name>
</gene>
<dbReference type="SUPFAM" id="SSF51182">
    <property type="entry name" value="RmlC-like cupins"/>
    <property type="match status" value="1"/>
</dbReference>
<accession>A0A850PE45</accession>
<keyword evidence="6" id="KW-1185">Reference proteome</keyword>